<comment type="caution">
    <text evidence="2">The sequence shown here is derived from an EMBL/GenBank/DDBJ whole genome shotgun (WGS) entry which is preliminary data.</text>
</comment>
<feature type="signal peptide" evidence="1">
    <location>
        <begin position="1"/>
        <end position="23"/>
    </location>
</feature>
<dbReference type="RefSeq" id="WP_377605601.1">
    <property type="nucleotide sequence ID" value="NZ_JBHUME010000013.1"/>
</dbReference>
<accession>A0ABW5PJ84</accession>
<reference evidence="3" key="1">
    <citation type="journal article" date="2019" name="Int. J. Syst. Evol. Microbiol.">
        <title>The Global Catalogue of Microorganisms (GCM) 10K type strain sequencing project: providing services to taxonomists for standard genome sequencing and annotation.</title>
        <authorList>
            <consortium name="The Broad Institute Genomics Platform"/>
            <consortium name="The Broad Institute Genome Sequencing Center for Infectious Disease"/>
            <person name="Wu L."/>
            <person name="Ma J."/>
        </authorList>
    </citation>
    <scope>NUCLEOTIDE SEQUENCE [LARGE SCALE GENOMIC DNA]</scope>
    <source>
        <strain evidence="3">KCTC 3950</strain>
    </source>
</reference>
<sequence>MNASKKLIFGLITLCVFTTPVSASSKLKEIKAYVDPDVSVSLNGQLVVSKPILHNNSIYVPLRDVALAFDARILSLHKNKKDIYVERVLEPVVDDNPIPNHNLQSTYASGFGRPILSHNIQYIVESVKRDIIEGKIVAVMSISVLNKSNKDFNFKPNLYIELEDTAQEFDFNNQRFEIVGPDTVPPNKLTKYQIMYHELPKSAITYVSIIEDRLHDIVWVPLKPIVIK</sequence>
<organism evidence="2 3">
    <name type="scientific">Paenibacillus gansuensis</name>
    <dbReference type="NCBI Taxonomy" id="306542"/>
    <lineage>
        <taxon>Bacteria</taxon>
        <taxon>Bacillati</taxon>
        <taxon>Bacillota</taxon>
        <taxon>Bacilli</taxon>
        <taxon>Bacillales</taxon>
        <taxon>Paenibacillaceae</taxon>
        <taxon>Paenibacillus</taxon>
    </lineage>
</organism>
<evidence type="ECO:0008006" key="4">
    <source>
        <dbReference type="Google" id="ProtNLM"/>
    </source>
</evidence>
<evidence type="ECO:0000256" key="1">
    <source>
        <dbReference type="SAM" id="SignalP"/>
    </source>
</evidence>
<evidence type="ECO:0000313" key="3">
    <source>
        <dbReference type="Proteomes" id="UP001597541"/>
    </source>
</evidence>
<dbReference type="Proteomes" id="UP001597541">
    <property type="component" value="Unassembled WGS sequence"/>
</dbReference>
<evidence type="ECO:0000313" key="2">
    <source>
        <dbReference type="EMBL" id="MFD2614585.1"/>
    </source>
</evidence>
<proteinExistence type="predicted"/>
<protein>
    <recommendedName>
        <fullName evidence="4">Copper amine oxidase-like N-terminal domain-containing protein</fullName>
    </recommendedName>
</protein>
<gene>
    <name evidence="2" type="ORF">ACFSUF_19420</name>
</gene>
<feature type="chain" id="PRO_5045694432" description="Copper amine oxidase-like N-terminal domain-containing protein" evidence="1">
    <location>
        <begin position="24"/>
        <end position="228"/>
    </location>
</feature>
<name>A0ABW5PJ84_9BACL</name>
<keyword evidence="1" id="KW-0732">Signal</keyword>
<keyword evidence="3" id="KW-1185">Reference proteome</keyword>
<dbReference type="EMBL" id="JBHUME010000013">
    <property type="protein sequence ID" value="MFD2614585.1"/>
    <property type="molecule type" value="Genomic_DNA"/>
</dbReference>